<dbReference type="InterPro" id="IPR001936">
    <property type="entry name" value="RasGAP_dom"/>
</dbReference>
<organism evidence="4 5">
    <name type="scientific">Rhizoctonia solani</name>
    <dbReference type="NCBI Taxonomy" id="456999"/>
    <lineage>
        <taxon>Eukaryota</taxon>
        <taxon>Fungi</taxon>
        <taxon>Dikarya</taxon>
        <taxon>Basidiomycota</taxon>
        <taxon>Agaricomycotina</taxon>
        <taxon>Agaricomycetes</taxon>
        <taxon>Cantharellales</taxon>
        <taxon>Ceratobasidiaceae</taxon>
        <taxon>Rhizoctonia</taxon>
    </lineage>
</organism>
<feature type="region of interest" description="Disordered" evidence="2">
    <location>
        <begin position="41"/>
        <end position="91"/>
    </location>
</feature>
<dbReference type="PANTHER" id="PTHR10194:SF60">
    <property type="entry name" value="RAS GTPASE-ACTIVATING PROTEIN RASKOL"/>
    <property type="match status" value="1"/>
</dbReference>
<feature type="region of interest" description="Disordered" evidence="2">
    <location>
        <begin position="822"/>
        <end position="933"/>
    </location>
</feature>
<feature type="compositionally biased region" description="Polar residues" evidence="2">
    <location>
        <begin position="853"/>
        <end position="864"/>
    </location>
</feature>
<feature type="compositionally biased region" description="Polar residues" evidence="2">
    <location>
        <begin position="886"/>
        <end position="917"/>
    </location>
</feature>
<keyword evidence="1" id="KW-0343">GTPase activation</keyword>
<reference evidence="4" key="1">
    <citation type="submission" date="2021-01" db="EMBL/GenBank/DDBJ databases">
        <authorList>
            <person name="Kaushik A."/>
        </authorList>
    </citation>
    <scope>NUCLEOTIDE SEQUENCE</scope>
    <source>
        <strain evidence="4">AG5</strain>
    </source>
</reference>
<comment type="caution">
    <text evidence="4">The sequence shown here is derived from an EMBL/GenBank/DDBJ whole genome shotgun (WGS) entry which is preliminary data.</text>
</comment>
<feature type="region of interest" description="Disordered" evidence="2">
    <location>
        <begin position="777"/>
        <end position="797"/>
    </location>
</feature>
<feature type="compositionally biased region" description="Low complexity" evidence="2">
    <location>
        <begin position="77"/>
        <end position="90"/>
    </location>
</feature>
<evidence type="ECO:0000313" key="4">
    <source>
        <dbReference type="EMBL" id="CAE7069662.1"/>
    </source>
</evidence>
<dbReference type="EMBL" id="CAJNJQ010000308">
    <property type="protein sequence ID" value="CAE7069662.1"/>
    <property type="molecule type" value="Genomic_DNA"/>
</dbReference>
<dbReference type="InterPro" id="IPR008936">
    <property type="entry name" value="Rho_GTPase_activation_prot"/>
</dbReference>
<feature type="compositionally biased region" description="Basic and acidic residues" evidence="2">
    <location>
        <begin position="50"/>
        <end position="71"/>
    </location>
</feature>
<accession>A0A8H3HTW7</accession>
<dbReference type="AlphaFoldDB" id="A0A8H3HTW7"/>
<gene>
    <name evidence="4" type="ORF">RDB_LOCUS14440</name>
</gene>
<dbReference type="PANTHER" id="PTHR10194">
    <property type="entry name" value="RAS GTPASE-ACTIVATING PROTEINS"/>
    <property type="match status" value="1"/>
</dbReference>
<feature type="compositionally biased region" description="Basic residues" evidence="2">
    <location>
        <begin position="828"/>
        <end position="838"/>
    </location>
</feature>
<dbReference type="GO" id="GO:0005096">
    <property type="term" value="F:GTPase activator activity"/>
    <property type="evidence" value="ECO:0007669"/>
    <property type="project" value="UniProtKB-KW"/>
</dbReference>
<name>A0A8H3HTW7_9AGAM</name>
<evidence type="ECO:0000256" key="1">
    <source>
        <dbReference type="ARBA" id="ARBA00022468"/>
    </source>
</evidence>
<feature type="domain" description="Ras-GAP" evidence="3">
    <location>
        <begin position="427"/>
        <end position="629"/>
    </location>
</feature>
<feature type="region of interest" description="Disordered" evidence="2">
    <location>
        <begin position="674"/>
        <end position="696"/>
    </location>
</feature>
<sequence>MDLGWEAQRWEAQRVAIKTRQYEREFSCTEVELFCGSGSRGPAFKKVRKDKRESNSRGHLEDPPQKLKERPSANWLSISRQPSSSFSPGSWRQATCSLRDERDQATLRLYTEDQHLQHSIHVNASFAPHIRIVDPSLLSRRHVLAIHDHSPTNAAASSSTNASTPACEPVYIAFRNRDTLNSWLVLLRSFARPDIRPNPYPVGYAFPQHISYRIWRQLQVTILAARKFANRDIFGTGSSDESNSKDSGDRSSEKWEGMFEVVLNGVVIGRTGFKTLPGPVWSTERINVTDPPMGGGIWAGSDGVSSIDPSGTSSGLGWGEGPQDTASALLEVRGLQAKSGIFTSAPTMSHMGTAPIDLGPFRRGEAVKAWWPGFSRAANDQDGEILLEIKFDEEIILPLELYSKMKDILIQRNYFELWQELTARIPIPMPVSTHLISLALYHGNLGSQLATLAHAEIHNTNTSPSTLFRGNSMFTRVAESAMAILGAQGFLESSLGRIVREIYRGKVTFDTGANGAAGTNTAGGAIDGADLMSSWLQQMWDSIWKARDACPNELRHLFYHIRTEVEARWGSSALHADLKYQAISAFLFLRFFIPALLRPEQHGLVAGPPPEGVERSLKSLARALQSLANLNTNFQREDYMRGVKAFNEENVDAMIDYLTFVSTRSDRRPVVHSVPPTLASGHPHTSQAYPGLSRDPSPELQIRTALQARLSSMDALQRESLPVLPYMTDEARDLAAIASAVVRNARTPKGLVRPMHQDIGPMNEGFEGLTEGSLGVSNADVGDEQCNEVPGETRGGQSEVQDVVRFIKACFDVQAEAMRRVSPNAATLRKHGRRRRRPTGQEHDPNPDPLEQSMPTSRSQSTEENSYDGWGSGAASAPPTLGIAINTGTVDSSRDSAASLPTNTKPDIIRQPSQNTMSEKKKGRIFGLLSGRK</sequence>
<evidence type="ECO:0000256" key="2">
    <source>
        <dbReference type="SAM" id="MobiDB-lite"/>
    </source>
</evidence>
<dbReference type="Gene3D" id="1.10.506.10">
    <property type="entry name" value="GTPase Activation - p120gap, domain 1"/>
    <property type="match status" value="1"/>
</dbReference>
<dbReference type="SMART" id="SM00323">
    <property type="entry name" value="RasGAP"/>
    <property type="match status" value="1"/>
</dbReference>
<dbReference type="SUPFAM" id="SSF48350">
    <property type="entry name" value="GTPase activation domain, GAP"/>
    <property type="match status" value="1"/>
</dbReference>
<dbReference type="Pfam" id="PF00616">
    <property type="entry name" value="RasGAP"/>
    <property type="match status" value="1"/>
</dbReference>
<evidence type="ECO:0000259" key="3">
    <source>
        <dbReference type="PROSITE" id="PS50018"/>
    </source>
</evidence>
<proteinExistence type="predicted"/>
<dbReference type="InterPro" id="IPR039360">
    <property type="entry name" value="Ras_GTPase"/>
</dbReference>
<protein>
    <recommendedName>
        <fullName evidence="3">Ras-GAP domain-containing protein</fullName>
    </recommendedName>
</protein>
<dbReference type="Proteomes" id="UP000663827">
    <property type="component" value="Unassembled WGS sequence"/>
</dbReference>
<dbReference type="PROSITE" id="PS50018">
    <property type="entry name" value="RAS_GTPASE_ACTIV_2"/>
    <property type="match status" value="1"/>
</dbReference>
<evidence type="ECO:0000313" key="5">
    <source>
        <dbReference type="Proteomes" id="UP000663827"/>
    </source>
</evidence>